<dbReference type="PRINTS" id="PR00987">
    <property type="entry name" value="TRNASYNTHGLU"/>
</dbReference>
<organism evidence="10 11">
    <name type="scientific">Ideonella livida</name>
    <dbReference type="NCBI Taxonomy" id="2707176"/>
    <lineage>
        <taxon>Bacteria</taxon>
        <taxon>Pseudomonadati</taxon>
        <taxon>Pseudomonadota</taxon>
        <taxon>Betaproteobacteria</taxon>
        <taxon>Burkholderiales</taxon>
        <taxon>Sphaerotilaceae</taxon>
        <taxon>Ideonella</taxon>
    </lineage>
</organism>
<feature type="domain" description="Glutamyl/glutaminyl-tRNA synthetase class Ib catalytic" evidence="9">
    <location>
        <begin position="10"/>
        <end position="113"/>
    </location>
</feature>
<dbReference type="EC" id="6.1.1.-" evidence="7"/>
<dbReference type="InterPro" id="IPR014729">
    <property type="entry name" value="Rossmann-like_a/b/a_fold"/>
</dbReference>
<keyword evidence="3 7" id="KW-0547">Nucleotide-binding</keyword>
<dbReference type="Proteomes" id="UP000484255">
    <property type="component" value="Unassembled WGS sequence"/>
</dbReference>
<feature type="binding site" evidence="7">
    <location>
        <position position="104"/>
    </location>
    <ligand>
        <name>Zn(2+)</name>
        <dbReference type="ChEBI" id="CHEBI:29105"/>
    </ligand>
</feature>
<comment type="cofactor">
    <cofactor evidence="7">
        <name>Zn(2+)</name>
        <dbReference type="ChEBI" id="CHEBI:29105"/>
    </cofactor>
    <text evidence="7">Binds 1 zinc ion per subunit.</text>
</comment>
<dbReference type="InterPro" id="IPR049940">
    <property type="entry name" value="GluQ/Sye"/>
</dbReference>
<evidence type="ECO:0000256" key="4">
    <source>
        <dbReference type="ARBA" id="ARBA00022833"/>
    </source>
</evidence>
<evidence type="ECO:0000313" key="11">
    <source>
        <dbReference type="Proteomes" id="UP000484255"/>
    </source>
</evidence>
<dbReference type="InterPro" id="IPR020058">
    <property type="entry name" value="Glu/Gln-tRNA-synth_Ib_cat-dom"/>
</dbReference>
<dbReference type="InterPro" id="IPR022380">
    <property type="entry name" value="Glu-Q_tRNA(Asp)_Synthase"/>
</dbReference>
<dbReference type="NCBIfam" id="NF004314">
    <property type="entry name" value="PRK05710.1-3"/>
    <property type="match status" value="1"/>
</dbReference>
<dbReference type="SUPFAM" id="SSF52374">
    <property type="entry name" value="Nucleotidylyl transferase"/>
    <property type="match status" value="1"/>
</dbReference>
<dbReference type="Pfam" id="PF00749">
    <property type="entry name" value="tRNA-synt_1c"/>
    <property type="match status" value="2"/>
</dbReference>
<dbReference type="GO" id="GO:0008270">
    <property type="term" value="F:zinc ion binding"/>
    <property type="evidence" value="ECO:0007669"/>
    <property type="project" value="UniProtKB-UniRule"/>
</dbReference>
<feature type="short sequence motif" description="'KMSKS' region" evidence="7">
    <location>
        <begin position="258"/>
        <end position="262"/>
    </location>
</feature>
<keyword evidence="11" id="KW-1185">Reference proteome</keyword>
<dbReference type="EMBL" id="JAAGOH010000007">
    <property type="protein sequence ID" value="NDY91207.1"/>
    <property type="molecule type" value="Genomic_DNA"/>
</dbReference>
<reference evidence="10 11" key="1">
    <citation type="submission" date="2020-02" db="EMBL/GenBank/DDBJ databases">
        <title>Ideonella bacterium strain TBM-1.</title>
        <authorList>
            <person name="Chen W.-M."/>
        </authorList>
    </citation>
    <scope>NUCLEOTIDE SEQUENCE [LARGE SCALE GENOMIC DNA]</scope>
    <source>
        <strain evidence="10 11">TBM-1</strain>
    </source>
</reference>
<comment type="function">
    <text evidence="7">Catalyzes the tRNA-independent activation of glutamate in presence of ATP and the subsequent transfer of glutamate onto a tRNA(Asp). Glutamate is transferred on the 2-amino-5-(4,5-dihydroxy-2-cyclopenten-1-yl) moiety of the queuosine in the wobble position of the QUC anticodon.</text>
</comment>
<keyword evidence="5 7" id="KW-0067">ATP-binding</keyword>
<proteinExistence type="inferred from homology"/>
<dbReference type="PANTHER" id="PTHR43311:SF1">
    <property type="entry name" value="GLUTAMYL-Q TRNA(ASP) SYNTHETASE"/>
    <property type="match status" value="1"/>
</dbReference>
<evidence type="ECO:0000256" key="5">
    <source>
        <dbReference type="ARBA" id="ARBA00022840"/>
    </source>
</evidence>
<evidence type="ECO:0000256" key="8">
    <source>
        <dbReference type="RuleBase" id="RU363037"/>
    </source>
</evidence>
<evidence type="ECO:0000256" key="2">
    <source>
        <dbReference type="ARBA" id="ARBA00022723"/>
    </source>
</evidence>
<dbReference type="Gene3D" id="3.40.50.620">
    <property type="entry name" value="HUPs"/>
    <property type="match status" value="1"/>
</dbReference>
<dbReference type="InterPro" id="IPR000924">
    <property type="entry name" value="Glu/Gln-tRNA-synth"/>
</dbReference>
<keyword evidence="8" id="KW-0648">Protein biosynthesis</keyword>
<feature type="binding site" evidence="7">
    <location>
        <begin position="10"/>
        <end position="14"/>
    </location>
    <ligand>
        <name>L-glutamate</name>
        <dbReference type="ChEBI" id="CHEBI:29985"/>
    </ligand>
</feature>
<sequence>MAASRPYVGRFAPSPTGPLHAGSLVAALASWLDARAHGGRWLVRVEDVDGPRCPPGTGELQLRQLARCGLLADAPPWWQSDRDAAYQEALARLVAAGLAYPCHCSRRAIEQALQARGWQPTRHGGTPYPGTCRPGSPGVVAALGKGEAGAARIPAWRLRTDRLQPADGLLHWQDRRLGSQHQDLALAVGDVVLRRADGLWAYQLAVVVDDGAQGVTDVVRGEDLADNTPRQIHLQHCLGLPLPRYLHTPLVLAADGQKLSKQNGAQALDLDRPLLALRQAAAVLGLQGLPTGELPLADWLAAAVQAWPWRPVA</sequence>
<feature type="binding site" evidence="7">
    <location>
        <position position="102"/>
    </location>
    <ligand>
        <name>Zn(2+)</name>
        <dbReference type="ChEBI" id="CHEBI:29105"/>
    </ligand>
</feature>
<evidence type="ECO:0000256" key="3">
    <source>
        <dbReference type="ARBA" id="ARBA00022741"/>
    </source>
</evidence>
<keyword evidence="1 7" id="KW-0436">Ligase</keyword>
<feature type="binding site" evidence="7">
    <location>
        <position position="202"/>
    </location>
    <ligand>
        <name>L-glutamate</name>
        <dbReference type="ChEBI" id="CHEBI:29985"/>
    </ligand>
</feature>
<dbReference type="NCBIfam" id="TIGR03838">
    <property type="entry name" value="queuosine_YadB"/>
    <property type="match status" value="1"/>
</dbReference>
<dbReference type="AlphaFoldDB" id="A0A7C9TKX7"/>
<dbReference type="RefSeq" id="WP_163457053.1">
    <property type="nucleotide sequence ID" value="NZ_JAAGOH010000007.1"/>
</dbReference>
<protein>
    <recommendedName>
        <fullName evidence="7">Glutamyl-Q tRNA(Asp) synthetase</fullName>
        <shortName evidence="7">Glu-Q-RSs</shortName>
        <ecNumber evidence="7">6.1.1.-</ecNumber>
    </recommendedName>
</protein>
<evidence type="ECO:0000259" key="9">
    <source>
        <dbReference type="Pfam" id="PF00749"/>
    </source>
</evidence>
<feature type="domain" description="Glutamyl/glutaminyl-tRNA synthetase class Ib catalytic" evidence="9">
    <location>
        <begin position="187"/>
        <end position="267"/>
    </location>
</feature>
<feature type="binding site" evidence="7">
    <location>
        <position position="128"/>
    </location>
    <ligand>
        <name>Zn(2+)</name>
        <dbReference type="ChEBI" id="CHEBI:29105"/>
    </ligand>
</feature>
<dbReference type="HAMAP" id="MF_01428">
    <property type="entry name" value="Glu_Q_tRNA_synth"/>
    <property type="match status" value="1"/>
</dbReference>
<feature type="binding site" evidence="7">
    <location>
        <position position="46"/>
    </location>
    <ligand>
        <name>L-glutamate</name>
        <dbReference type="ChEBI" id="CHEBI:29985"/>
    </ligand>
</feature>
<feature type="short sequence motif" description="'HIGH' region" evidence="7">
    <location>
        <begin position="13"/>
        <end position="23"/>
    </location>
</feature>
<dbReference type="GO" id="GO:0005829">
    <property type="term" value="C:cytosol"/>
    <property type="evidence" value="ECO:0007669"/>
    <property type="project" value="TreeGrafter"/>
</dbReference>
<dbReference type="PANTHER" id="PTHR43311">
    <property type="entry name" value="GLUTAMATE--TRNA LIGASE"/>
    <property type="match status" value="1"/>
</dbReference>
<accession>A0A7C9TKX7</accession>
<evidence type="ECO:0000313" key="10">
    <source>
        <dbReference type="EMBL" id="NDY91207.1"/>
    </source>
</evidence>
<evidence type="ECO:0000256" key="1">
    <source>
        <dbReference type="ARBA" id="ARBA00022598"/>
    </source>
</evidence>
<feature type="binding site" evidence="7">
    <location>
        <position position="261"/>
    </location>
    <ligand>
        <name>ATP</name>
        <dbReference type="ChEBI" id="CHEBI:30616"/>
    </ligand>
</feature>
<comment type="caution">
    <text evidence="10">The sequence shown here is derived from an EMBL/GenBank/DDBJ whole genome shotgun (WGS) entry which is preliminary data.</text>
</comment>
<evidence type="ECO:0000256" key="6">
    <source>
        <dbReference type="ARBA" id="ARBA00023146"/>
    </source>
</evidence>
<dbReference type="NCBIfam" id="NF004315">
    <property type="entry name" value="PRK05710.1-4"/>
    <property type="match status" value="1"/>
</dbReference>
<name>A0A7C9TKX7_9BURK</name>
<evidence type="ECO:0000256" key="7">
    <source>
        <dbReference type="HAMAP-Rule" id="MF_01428"/>
    </source>
</evidence>
<keyword evidence="2 7" id="KW-0479">Metal-binding</keyword>
<dbReference type="NCBIfam" id="NF004313">
    <property type="entry name" value="PRK05710.1-2"/>
    <property type="match status" value="1"/>
</dbReference>
<feature type="binding site" evidence="7">
    <location>
        <position position="132"/>
    </location>
    <ligand>
        <name>Zn(2+)</name>
        <dbReference type="ChEBI" id="CHEBI:29105"/>
    </ligand>
</feature>
<dbReference type="GO" id="GO:0005524">
    <property type="term" value="F:ATP binding"/>
    <property type="evidence" value="ECO:0007669"/>
    <property type="project" value="UniProtKB-KW"/>
</dbReference>
<dbReference type="GO" id="GO:0004818">
    <property type="term" value="F:glutamate-tRNA ligase activity"/>
    <property type="evidence" value="ECO:0007669"/>
    <property type="project" value="TreeGrafter"/>
</dbReference>
<keyword evidence="6 7" id="KW-0030">Aminoacyl-tRNA synthetase</keyword>
<feature type="binding site" evidence="7">
    <location>
        <position position="220"/>
    </location>
    <ligand>
        <name>L-glutamate</name>
        <dbReference type="ChEBI" id="CHEBI:29985"/>
    </ligand>
</feature>
<keyword evidence="4 7" id="KW-0862">Zinc</keyword>
<dbReference type="GO" id="GO:0006400">
    <property type="term" value="P:tRNA modification"/>
    <property type="evidence" value="ECO:0007669"/>
    <property type="project" value="InterPro"/>
</dbReference>
<gene>
    <name evidence="7" type="primary">gluQ</name>
    <name evidence="10" type="ORF">G3A44_08365</name>
</gene>
<dbReference type="GO" id="GO:0006424">
    <property type="term" value="P:glutamyl-tRNA aminoacylation"/>
    <property type="evidence" value="ECO:0007669"/>
    <property type="project" value="InterPro"/>
</dbReference>
<comment type="similarity">
    <text evidence="7">Belongs to the class-I aminoacyl-tRNA synthetase family. GluQ subfamily.</text>
</comment>